<evidence type="ECO:0000313" key="2">
    <source>
        <dbReference type="Proteomes" id="UP000610594"/>
    </source>
</evidence>
<gene>
    <name evidence="1" type="ORF">F1735_26525</name>
</gene>
<proteinExistence type="predicted"/>
<reference evidence="1 2" key="1">
    <citation type="submission" date="2019-10" db="EMBL/GenBank/DDBJ databases">
        <title>Taxonomy of Antarctic Massilia spp.: description of Massilia rubra sp. nov., Massilia aquatica sp. nov., Massilia mucilaginosa sp. nov., Massilia frigida sp. nov. isolated from streams, lakes and regoliths.</title>
        <authorList>
            <person name="Holochova P."/>
            <person name="Sedlacek I."/>
            <person name="Kralova S."/>
            <person name="Maslanova I."/>
            <person name="Busse H.-J."/>
            <person name="Stankova E."/>
            <person name="Vrbovska V."/>
            <person name="Kovarovic V."/>
            <person name="Bartak M."/>
            <person name="Svec P."/>
            <person name="Pantucek R."/>
        </authorList>
    </citation>
    <scope>NUCLEOTIDE SEQUENCE [LARGE SCALE GENOMIC DNA]</scope>
    <source>
        <strain evidence="1 2">CCM 8694</strain>
    </source>
</reference>
<name>A0ABX0MSV3_9BURK</name>
<comment type="caution">
    <text evidence="1">The sequence shown here is derived from an EMBL/GenBank/DDBJ whole genome shotgun (WGS) entry which is preliminary data.</text>
</comment>
<dbReference type="InterPro" id="IPR008928">
    <property type="entry name" value="6-hairpin_glycosidase_sf"/>
</dbReference>
<dbReference type="Proteomes" id="UP000610594">
    <property type="component" value="Unassembled WGS sequence"/>
</dbReference>
<protein>
    <submittedName>
        <fullName evidence="1">Uncharacterized protein</fullName>
    </submittedName>
</protein>
<dbReference type="SUPFAM" id="SSF48208">
    <property type="entry name" value="Six-hairpin glycosidases"/>
    <property type="match status" value="1"/>
</dbReference>
<keyword evidence="2" id="KW-1185">Reference proteome</keyword>
<dbReference type="RefSeq" id="WP_167239743.1">
    <property type="nucleotide sequence ID" value="NZ_WHJF01000099.1"/>
</dbReference>
<dbReference type="InterPro" id="IPR012341">
    <property type="entry name" value="6hp_glycosidase-like_sf"/>
</dbReference>
<evidence type="ECO:0000313" key="1">
    <source>
        <dbReference type="EMBL" id="NHZ65813.1"/>
    </source>
</evidence>
<accession>A0ABX0MSV3</accession>
<organism evidence="1 2">
    <name type="scientific">Massilia genomosp. 1</name>
    <dbReference type="NCBI Taxonomy" id="2609280"/>
    <lineage>
        <taxon>Bacteria</taxon>
        <taxon>Pseudomonadati</taxon>
        <taxon>Pseudomonadota</taxon>
        <taxon>Betaproteobacteria</taxon>
        <taxon>Burkholderiales</taxon>
        <taxon>Oxalobacteraceae</taxon>
        <taxon>Telluria group</taxon>
        <taxon>Massilia</taxon>
    </lineage>
</organism>
<dbReference type="EMBL" id="WHJF01000099">
    <property type="protein sequence ID" value="NHZ65813.1"/>
    <property type="molecule type" value="Genomic_DNA"/>
</dbReference>
<dbReference type="Gene3D" id="1.50.10.10">
    <property type="match status" value="1"/>
</dbReference>
<sequence>MGGLGASNPVDQFYHTWFVHGSAKWDSVKDSTYGPPPGLLVGGPNPGYHWENACPAVHPLCGAQSPTPPTGQPPQKSYVDFNDSWPLNSWEVTENSNGYQSAYIRLLSRFVS</sequence>